<organism evidence="8 9">
    <name type="scientific">Cupriavidus taiwanensis</name>
    <dbReference type="NCBI Taxonomy" id="164546"/>
    <lineage>
        <taxon>Bacteria</taxon>
        <taxon>Pseudomonadati</taxon>
        <taxon>Pseudomonadota</taxon>
        <taxon>Betaproteobacteria</taxon>
        <taxon>Burkholderiales</taxon>
        <taxon>Burkholderiaceae</taxon>
        <taxon>Cupriavidus</taxon>
    </lineage>
</organism>
<dbReference type="InterPro" id="IPR045054">
    <property type="entry name" value="P4HA-like"/>
</dbReference>
<evidence type="ECO:0000256" key="2">
    <source>
        <dbReference type="ARBA" id="ARBA00022723"/>
    </source>
</evidence>
<gene>
    <name evidence="8" type="ORF">CBM2636_20343</name>
</gene>
<reference evidence="8 9" key="1">
    <citation type="submission" date="2018-01" db="EMBL/GenBank/DDBJ databases">
        <authorList>
            <person name="Clerissi C."/>
        </authorList>
    </citation>
    <scope>NUCLEOTIDE SEQUENCE [LARGE SCALE GENOMIC DNA]</scope>
    <source>
        <strain evidence="8">Cupriavidus taiwanensis SWF 66322</strain>
    </source>
</reference>
<dbReference type="Pfam" id="PF13640">
    <property type="entry name" value="2OG-FeII_Oxy_3"/>
    <property type="match status" value="1"/>
</dbReference>
<dbReference type="Gene3D" id="2.60.120.620">
    <property type="entry name" value="q2cbj1_9rhob like domain"/>
    <property type="match status" value="1"/>
</dbReference>
<keyword evidence="3" id="KW-0847">Vitamin C</keyword>
<dbReference type="GO" id="GO:0004656">
    <property type="term" value="F:procollagen-proline 4-dioxygenase activity"/>
    <property type="evidence" value="ECO:0007669"/>
    <property type="project" value="TreeGrafter"/>
</dbReference>
<evidence type="ECO:0000256" key="6">
    <source>
        <dbReference type="ARBA" id="ARBA00023004"/>
    </source>
</evidence>
<name>A0A9Q7XT00_9BURK</name>
<dbReference type="AlphaFoldDB" id="A0A9Q7XT00"/>
<evidence type="ECO:0000313" key="8">
    <source>
        <dbReference type="EMBL" id="SPD65825.1"/>
    </source>
</evidence>
<evidence type="ECO:0000259" key="7">
    <source>
        <dbReference type="PROSITE" id="PS51471"/>
    </source>
</evidence>
<keyword evidence="5" id="KW-0560">Oxidoreductase</keyword>
<dbReference type="PANTHER" id="PTHR10869">
    <property type="entry name" value="PROLYL 4-HYDROXYLASE ALPHA SUBUNIT"/>
    <property type="match status" value="1"/>
</dbReference>
<sequence length="296" mass="31638">MIREASVAGGKAGYTESSPELEQWLARHIAQGFAADALVLSMLRSGYDDAFARRSVAAAFARDNGDAAPARPAQAEPAAAGMPAVYAADGGDRRVPVLFRLASPQVKLFQQLLSDDECDALVALSRGRLARSPVVNPDTGDENLIDARTSMGAMFQVAEHALIARIEARIAAVTGVPAEHGEGLQILNYKPGGEYQPHFDYFNPQRPGEARQLSVGGQRIATLVIYLNTPEAGGATAFPRVGLEVAPVKGNAVYFSYLLPDGTLDDRTLHAGLPVAAGEKWIATKWLRERPYRSAA</sequence>
<dbReference type="GO" id="GO:0031418">
    <property type="term" value="F:L-ascorbic acid binding"/>
    <property type="evidence" value="ECO:0007669"/>
    <property type="project" value="UniProtKB-KW"/>
</dbReference>
<evidence type="ECO:0000256" key="5">
    <source>
        <dbReference type="ARBA" id="ARBA00023002"/>
    </source>
</evidence>
<dbReference type="InterPro" id="IPR044862">
    <property type="entry name" value="Pro_4_hyd_alph_FE2OG_OXY"/>
</dbReference>
<dbReference type="EMBL" id="LT984813">
    <property type="protein sequence ID" value="SPD65825.1"/>
    <property type="molecule type" value="Genomic_DNA"/>
</dbReference>
<comment type="cofactor">
    <cofactor evidence="1">
        <name>L-ascorbate</name>
        <dbReference type="ChEBI" id="CHEBI:38290"/>
    </cofactor>
</comment>
<evidence type="ECO:0000256" key="3">
    <source>
        <dbReference type="ARBA" id="ARBA00022896"/>
    </source>
</evidence>
<feature type="domain" description="Fe2OG dioxygenase" evidence="7">
    <location>
        <begin position="180"/>
        <end position="289"/>
    </location>
</feature>
<dbReference type="GO" id="GO:0005506">
    <property type="term" value="F:iron ion binding"/>
    <property type="evidence" value="ECO:0007669"/>
    <property type="project" value="InterPro"/>
</dbReference>
<dbReference type="InterPro" id="IPR005123">
    <property type="entry name" value="Oxoglu/Fe-dep_dioxygenase_dom"/>
</dbReference>
<dbReference type="InterPro" id="IPR006620">
    <property type="entry name" value="Pro_4_hyd_alph"/>
</dbReference>
<keyword evidence="6" id="KW-0408">Iron</keyword>
<keyword evidence="2" id="KW-0479">Metal-binding</keyword>
<dbReference type="SMART" id="SM00702">
    <property type="entry name" value="P4Hc"/>
    <property type="match status" value="1"/>
</dbReference>
<protein>
    <submittedName>
        <fullName evidence="8">Proline dioxygenase</fullName>
    </submittedName>
</protein>
<proteinExistence type="predicted"/>
<dbReference type="RefSeq" id="WP_115710877.1">
    <property type="nucleotide sequence ID" value="NZ_LT984813.1"/>
</dbReference>
<evidence type="ECO:0000256" key="1">
    <source>
        <dbReference type="ARBA" id="ARBA00001961"/>
    </source>
</evidence>
<evidence type="ECO:0000313" key="9">
    <source>
        <dbReference type="Proteomes" id="UP000254259"/>
    </source>
</evidence>
<keyword evidence="4 8" id="KW-0223">Dioxygenase</keyword>
<dbReference type="Proteomes" id="UP000254259">
    <property type="component" value="Chromosome CBM2636"/>
</dbReference>
<accession>A0A9Q7XT00</accession>
<evidence type="ECO:0000256" key="4">
    <source>
        <dbReference type="ARBA" id="ARBA00022964"/>
    </source>
</evidence>
<dbReference type="PROSITE" id="PS51471">
    <property type="entry name" value="FE2OG_OXY"/>
    <property type="match status" value="1"/>
</dbReference>
<dbReference type="PANTHER" id="PTHR10869:SF246">
    <property type="entry name" value="TRANSMEMBRANE PROLYL 4-HYDROXYLASE"/>
    <property type="match status" value="1"/>
</dbReference>